<evidence type="ECO:0000256" key="2">
    <source>
        <dbReference type="ARBA" id="ARBA00022722"/>
    </source>
</evidence>
<evidence type="ECO:0000313" key="7">
    <source>
        <dbReference type="EMBL" id="SPQ93085.1"/>
    </source>
</evidence>
<dbReference type="EMBL" id="CDSF01000001">
    <property type="protein sequence ID" value="CEO94651.1"/>
    <property type="molecule type" value="Genomic_DNA"/>
</dbReference>
<evidence type="ECO:0000313" key="9">
    <source>
        <dbReference type="Proteomes" id="UP000290189"/>
    </source>
</evidence>
<evidence type="ECO:0000256" key="3">
    <source>
        <dbReference type="ARBA" id="ARBA00022723"/>
    </source>
</evidence>
<evidence type="ECO:0000256" key="1">
    <source>
        <dbReference type="ARBA" id="ARBA00009275"/>
    </source>
</evidence>
<evidence type="ECO:0000256" key="5">
    <source>
        <dbReference type="PIRSR" id="PIRSR005902-1"/>
    </source>
</evidence>
<dbReference type="PANTHER" id="PTHR10060:SF15">
    <property type="entry name" value="DEOXYRIBONUCLEASE TATDN1"/>
    <property type="match status" value="1"/>
</dbReference>
<dbReference type="InterPro" id="IPR001130">
    <property type="entry name" value="TatD-like"/>
</dbReference>
<feature type="binding site" evidence="5">
    <location>
        <position position="167"/>
    </location>
    <ligand>
        <name>a divalent metal cation</name>
        <dbReference type="ChEBI" id="CHEBI:60240"/>
        <label>2</label>
    </ligand>
</feature>
<dbReference type="CDD" id="cd01310">
    <property type="entry name" value="TatD_DNAse"/>
    <property type="match status" value="1"/>
</dbReference>
<sequence>MAMNVSRNRLGTRVKRAVPLPLTSPMFDVGANLTSAKIKNKGEVLSRAKQAGVSHAVVISKTLDESRKSMRFCRRYQAGDGPVLGCTIGCHPNSAGAHVNCSIRNMSLEQVVAKFRDLIDRDPGVAVAVGECGLDYVYDFSLPEDQLSILSAQLELSIQTGLPLFLHLRGAVHDDFCSALDAFGRERQWRGVIHCYSDEDPDHVDKYLSYGFSFGLSGIICDDKADRAQRLQEIIPDMPLDRILIQSVSPFLLPKNMDRKAYLPRPSLNEPAFLSYVATKVAECYTLAGVKMSPHEVALHTTRNAHALFNMGGAPVQPEPVPP</sequence>
<evidence type="ECO:0000313" key="8">
    <source>
        <dbReference type="Proteomes" id="UP000039324"/>
    </source>
</evidence>
<dbReference type="OMA" id="PRNEPAK"/>
<dbReference type="InterPro" id="IPR050891">
    <property type="entry name" value="TatD-type_Hydrolase"/>
</dbReference>
<dbReference type="Proteomes" id="UP000290189">
    <property type="component" value="Unassembled WGS sequence"/>
</dbReference>
<dbReference type="Gene3D" id="3.20.20.140">
    <property type="entry name" value="Metal-dependent hydrolases"/>
    <property type="match status" value="1"/>
</dbReference>
<accession>A0A0G4IHG2</accession>
<dbReference type="SUPFAM" id="SSF51556">
    <property type="entry name" value="Metallo-dependent hydrolases"/>
    <property type="match status" value="1"/>
</dbReference>
<dbReference type="InterPro" id="IPR032466">
    <property type="entry name" value="Metal_Hydrolase"/>
</dbReference>
<dbReference type="PANTHER" id="PTHR10060">
    <property type="entry name" value="TATD FAMILY DEOXYRIBONUCLEASE"/>
    <property type="match status" value="1"/>
</dbReference>
<feature type="binding site" evidence="5">
    <location>
        <position position="131"/>
    </location>
    <ligand>
        <name>a divalent metal cation</name>
        <dbReference type="ChEBI" id="CHEBI:60240"/>
        <label>1</label>
    </ligand>
</feature>
<keyword evidence="4" id="KW-0378">Hydrolase</keyword>
<geneLocation type="mitochondrion" evidence="7"/>
<evidence type="ECO:0000256" key="4">
    <source>
        <dbReference type="ARBA" id="ARBA00022801"/>
    </source>
</evidence>
<gene>
    <name evidence="6" type="ORF">PBRA_000436</name>
    <name evidence="7" type="ORF">PLBR_LOCUS300</name>
</gene>
<keyword evidence="7" id="KW-0496">Mitochondrion</keyword>
<protein>
    <recommendedName>
        <fullName evidence="10">TatD related DNase</fullName>
    </recommendedName>
</protein>
<evidence type="ECO:0008006" key="10">
    <source>
        <dbReference type="Google" id="ProtNLM"/>
    </source>
</evidence>
<dbReference type="GO" id="GO:0046872">
    <property type="term" value="F:metal ion binding"/>
    <property type="evidence" value="ECO:0007669"/>
    <property type="project" value="UniProtKB-KW"/>
</dbReference>
<name>A0A0G4IHG2_PLABS</name>
<dbReference type="Proteomes" id="UP000039324">
    <property type="component" value="Unassembled WGS sequence"/>
</dbReference>
<dbReference type="Pfam" id="PF01026">
    <property type="entry name" value="TatD_DNase"/>
    <property type="match status" value="1"/>
</dbReference>
<feature type="binding site" evidence="5">
    <location>
        <position position="194"/>
    </location>
    <ligand>
        <name>a divalent metal cation</name>
        <dbReference type="ChEBI" id="CHEBI:60240"/>
        <label>2</label>
    </ligand>
</feature>
<dbReference type="OrthoDB" id="413993at2759"/>
<reference evidence="7 9" key="2">
    <citation type="submission" date="2018-03" db="EMBL/GenBank/DDBJ databases">
        <authorList>
            <person name="Fogelqvist J."/>
        </authorList>
    </citation>
    <scope>NUCLEOTIDE SEQUENCE [LARGE SCALE GENOMIC DNA]</scope>
</reference>
<dbReference type="AlphaFoldDB" id="A0A0G4IHG2"/>
<evidence type="ECO:0000313" key="6">
    <source>
        <dbReference type="EMBL" id="CEO94651.1"/>
    </source>
</evidence>
<organism evidence="6 8">
    <name type="scientific">Plasmodiophora brassicae</name>
    <name type="common">Clubroot disease agent</name>
    <dbReference type="NCBI Taxonomy" id="37360"/>
    <lineage>
        <taxon>Eukaryota</taxon>
        <taxon>Sar</taxon>
        <taxon>Rhizaria</taxon>
        <taxon>Endomyxa</taxon>
        <taxon>Phytomyxea</taxon>
        <taxon>Plasmodiophorida</taxon>
        <taxon>Plasmodiophoridae</taxon>
        <taxon>Plasmodiophora</taxon>
    </lineage>
</organism>
<dbReference type="PIRSF" id="PIRSF005902">
    <property type="entry name" value="DNase_TatD"/>
    <property type="match status" value="1"/>
</dbReference>
<keyword evidence="2" id="KW-0540">Nuclease</keyword>
<dbReference type="GO" id="GO:0004518">
    <property type="term" value="F:nuclease activity"/>
    <property type="evidence" value="ECO:0007669"/>
    <property type="project" value="UniProtKB-KW"/>
</dbReference>
<keyword evidence="8" id="KW-1185">Reference proteome</keyword>
<dbReference type="EMBL" id="OVEO01000001">
    <property type="protein sequence ID" value="SPQ93085.1"/>
    <property type="molecule type" value="Genomic_DNA"/>
</dbReference>
<keyword evidence="3 5" id="KW-0479">Metal-binding</keyword>
<reference evidence="6 8" key="1">
    <citation type="submission" date="2015-02" db="EMBL/GenBank/DDBJ databases">
        <authorList>
            <person name="Chooi Y.-H."/>
        </authorList>
    </citation>
    <scope>NUCLEOTIDE SEQUENCE [LARGE SCALE GENOMIC DNA]</scope>
    <source>
        <strain evidence="6">E3</strain>
    </source>
</reference>
<proteinExistence type="inferred from homology"/>
<dbReference type="GO" id="GO:0016788">
    <property type="term" value="F:hydrolase activity, acting on ester bonds"/>
    <property type="evidence" value="ECO:0007669"/>
    <property type="project" value="InterPro"/>
</dbReference>
<comment type="similarity">
    <text evidence="1">Belongs to the metallo-dependent hydrolases superfamily. TatD-type hydrolase family.</text>
</comment>